<dbReference type="Gene3D" id="3.40.1190.10">
    <property type="entry name" value="Mur-like, catalytic domain"/>
    <property type="match status" value="1"/>
</dbReference>
<evidence type="ECO:0000256" key="2">
    <source>
        <dbReference type="ARBA" id="ARBA00022598"/>
    </source>
</evidence>
<dbReference type="GO" id="GO:0051301">
    <property type="term" value="P:cell division"/>
    <property type="evidence" value="ECO:0007669"/>
    <property type="project" value="UniProtKB-KW"/>
</dbReference>
<evidence type="ECO:0000256" key="10">
    <source>
        <dbReference type="HAMAP-Rule" id="MF_02019"/>
    </source>
</evidence>
<dbReference type="SUPFAM" id="SSF53623">
    <property type="entry name" value="MurD-like peptide ligases, catalytic domain"/>
    <property type="match status" value="1"/>
</dbReference>
<comment type="similarity">
    <text evidence="10">Belongs to the MurCDEF family. MurF subfamily.</text>
</comment>
<dbReference type="HAMAP" id="MF_02019">
    <property type="entry name" value="MurF"/>
    <property type="match status" value="1"/>
</dbReference>
<dbReference type="InterPro" id="IPR051046">
    <property type="entry name" value="MurCDEF_CellWall_CoF430Synth"/>
</dbReference>
<evidence type="ECO:0000313" key="14">
    <source>
        <dbReference type="EMBL" id="MBS7825076.1"/>
    </source>
</evidence>
<feature type="binding site" evidence="10">
    <location>
        <begin position="105"/>
        <end position="111"/>
    </location>
    <ligand>
        <name>ATP</name>
        <dbReference type="ChEBI" id="CHEBI:30616"/>
    </ligand>
</feature>
<evidence type="ECO:0000256" key="7">
    <source>
        <dbReference type="ARBA" id="ARBA00022984"/>
    </source>
</evidence>
<protein>
    <recommendedName>
        <fullName evidence="10 11">UDP-N-acetylmuramoyl-tripeptide--D-alanyl-D-alanine ligase</fullName>
        <ecNumber evidence="10 11">6.3.2.10</ecNumber>
    </recommendedName>
    <alternativeName>
        <fullName evidence="10">D-alanyl-D-alanine-adding enzyme</fullName>
    </alternativeName>
</protein>
<comment type="function">
    <text evidence="10 11">Involved in cell wall formation. Catalyzes the final step in the synthesis of UDP-N-acetylmuramoyl-pentapeptide, the precursor of murein.</text>
</comment>
<comment type="catalytic activity">
    <reaction evidence="10 11">
        <text>D-alanyl-D-alanine + UDP-N-acetyl-alpha-D-muramoyl-L-alanyl-gamma-D-glutamyl-meso-2,6-diaminopimelate + ATP = UDP-N-acetyl-alpha-D-muramoyl-L-alanyl-gamma-D-glutamyl-meso-2,6-diaminopimeloyl-D-alanyl-D-alanine + ADP + phosphate + H(+)</text>
        <dbReference type="Rhea" id="RHEA:28374"/>
        <dbReference type="ChEBI" id="CHEBI:15378"/>
        <dbReference type="ChEBI" id="CHEBI:30616"/>
        <dbReference type="ChEBI" id="CHEBI:43474"/>
        <dbReference type="ChEBI" id="CHEBI:57822"/>
        <dbReference type="ChEBI" id="CHEBI:61386"/>
        <dbReference type="ChEBI" id="CHEBI:83905"/>
        <dbReference type="ChEBI" id="CHEBI:456216"/>
        <dbReference type="EC" id="6.3.2.10"/>
    </reaction>
</comment>
<dbReference type="PANTHER" id="PTHR43024:SF1">
    <property type="entry name" value="UDP-N-ACETYLMURAMOYL-TRIPEPTIDE--D-ALANYL-D-ALANINE LIGASE"/>
    <property type="match status" value="1"/>
</dbReference>
<dbReference type="PANTHER" id="PTHR43024">
    <property type="entry name" value="UDP-N-ACETYLMURAMOYL-TRIPEPTIDE--D-ALANYL-D-ALANINE LIGASE"/>
    <property type="match status" value="1"/>
</dbReference>
<dbReference type="GO" id="GO:0009252">
    <property type="term" value="P:peptidoglycan biosynthetic process"/>
    <property type="evidence" value="ECO:0007669"/>
    <property type="project" value="UniProtKB-UniRule"/>
</dbReference>
<dbReference type="RefSeq" id="WP_213404173.1">
    <property type="nucleotide sequence ID" value="NZ_JAGIBT010000007.1"/>
</dbReference>
<dbReference type="SUPFAM" id="SSF63418">
    <property type="entry name" value="MurE/MurF N-terminal domain"/>
    <property type="match status" value="1"/>
</dbReference>
<keyword evidence="4 10" id="KW-0547">Nucleotide-binding</keyword>
<evidence type="ECO:0000256" key="9">
    <source>
        <dbReference type="ARBA" id="ARBA00023316"/>
    </source>
</evidence>
<dbReference type="InterPro" id="IPR005863">
    <property type="entry name" value="UDP-N-AcMur_synth"/>
</dbReference>
<comment type="caution">
    <text evidence="14">The sequence shown here is derived from an EMBL/GenBank/DDBJ whole genome shotgun (WGS) entry which is preliminary data.</text>
</comment>
<feature type="domain" description="Mur ligase C-terminal" evidence="12">
    <location>
        <begin position="308"/>
        <end position="430"/>
    </location>
</feature>
<dbReference type="Pfam" id="PF08245">
    <property type="entry name" value="Mur_ligase_M"/>
    <property type="match status" value="1"/>
</dbReference>
<keyword evidence="6 10" id="KW-0133">Cell shape</keyword>
<evidence type="ECO:0000256" key="1">
    <source>
        <dbReference type="ARBA" id="ARBA00022490"/>
    </source>
</evidence>
<keyword evidence="5 10" id="KW-0067">ATP-binding</keyword>
<keyword evidence="3 10" id="KW-0132">Cell division</keyword>
<feature type="domain" description="Mur ligase central" evidence="13">
    <location>
        <begin position="104"/>
        <end position="285"/>
    </location>
</feature>
<dbReference type="Pfam" id="PF02875">
    <property type="entry name" value="Mur_ligase_C"/>
    <property type="match status" value="1"/>
</dbReference>
<dbReference type="GO" id="GO:0047480">
    <property type="term" value="F:UDP-N-acetylmuramoyl-tripeptide-D-alanyl-D-alanine ligase activity"/>
    <property type="evidence" value="ECO:0007669"/>
    <property type="project" value="UniProtKB-UniRule"/>
</dbReference>
<keyword evidence="7 10" id="KW-0573">Peptidoglycan synthesis</keyword>
<organism evidence="14 15">
    <name type="scientific">Wohlfahrtiimonas chitiniclastica</name>
    <dbReference type="NCBI Taxonomy" id="400946"/>
    <lineage>
        <taxon>Bacteria</taxon>
        <taxon>Pseudomonadati</taxon>
        <taxon>Pseudomonadota</taxon>
        <taxon>Gammaproteobacteria</taxon>
        <taxon>Cardiobacteriales</taxon>
        <taxon>Ignatzschineriaceae</taxon>
        <taxon>Wohlfahrtiimonas</taxon>
    </lineage>
</organism>
<dbReference type="Gene3D" id="3.90.190.20">
    <property type="entry name" value="Mur ligase, C-terminal domain"/>
    <property type="match status" value="1"/>
</dbReference>
<evidence type="ECO:0000256" key="8">
    <source>
        <dbReference type="ARBA" id="ARBA00023306"/>
    </source>
</evidence>
<evidence type="ECO:0000256" key="11">
    <source>
        <dbReference type="RuleBase" id="RU004136"/>
    </source>
</evidence>
<dbReference type="InterPro" id="IPR035911">
    <property type="entry name" value="MurE/MurF_N"/>
</dbReference>
<dbReference type="EMBL" id="JAGIBU010000006">
    <property type="protein sequence ID" value="MBS7825076.1"/>
    <property type="molecule type" value="Genomic_DNA"/>
</dbReference>
<comment type="subcellular location">
    <subcellularLocation>
        <location evidence="10 11">Cytoplasm</location>
    </subcellularLocation>
</comment>
<name>A0AB35C020_9GAMM</name>
<gene>
    <name evidence="10" type="primary">murF</name>
    <name evidence="14" type="ORF">J7561_07645</name>
</gene>
<accession>A0AB35C020</accession>
<evidence type="ECO:0000259" key="12">
    <source>
        <dbReference type="Pfam" id="PF02875"/>
    </source>
</evidence>
<keyword evidence="1 10" id="KW-0963">Cytoplasm</keyword>
<sequence length="449" mass="48408">MKLSQAAQILQGELKGMDAIFYGASTDTRLIQAGQLFFAWKGDKHDAHNFLDSIEAKGAIGAVVERYTPSVNISQIVVKDSQKALGILAKAWMADWQGTTVALTGSNGKTTLKEMIASILRGKGATLATEGNYNNHVGCPLTILKLTDQYEYAVLEMGANHFDEIRYLTHIACPDVAILNNAGPCHLEGFGSIKGVARAKGEIFEGLKAGGTAIINADDDYADYWQSLNTEHRVLTFGIRNNADVMAKNISGQSFDLVIHGQSIRVTLALVGIHNILNACAAAAATYALGASLDEIKTGLENLHCVKGRLEKIQLSDHHILLNDAYNGNPASLRAGIDALEGIADHTWLVLGDMRELGTQAVQMHEECGRYAKVRGFDQLLALGEMAAKSAEAFGEGGQVYADHDAIIDHINQTLATLKDESVAILVKGSNSMKMYLIAEAMVQKQKEV</sequence>
<dbReference type="GO" id="GO:0005737">
    <property type="term" value="C:cytoplasm"/>
    <property type="evidence" value="ECO:0007669"/>
    <property type="project" value="UniProtKB-SubCell"/>
</dbReference>
<keyword evidence="8 10" id="KW-0131">Cell cycle</keyword>
<dbReference type="GO" id="GO:0008360">
    <property type="term" value="P:regulation of cell shape"/>
    <property type="evidence" value="ECO:0007669"/>
    <property type="project" value="UniProtKB-KW"/>
</dbReference>
<dbReference type="InterPro" id="IPR013221">
    <property type="entry name" value="Mur_ligase_cen"/>
</dbReference>
<dbReference type="InterPro" id="IPR036565">
    <property type="entry name" value="Mur-like_cat_sf"/>
</dbReference>
<dbReference type="AlphaFoldDB" id="A0AB35C020"/>
<dbReference type="GO" id="GO:0005524">
    <property type="term" value="F:ATP binding"/>
    <property type="evidence" value="ECO:0007669"/>
    <property type="project" value="UniProtKB-UniRule"/>
</dbReference>
<proteinExistence type="inferred from homology"/>
<dbReference type="EC" id="6.3.2.10" evidence="10 11"/>
<dbReference type="GO" id="GO:0071555">
    <property type="term" value="P:cell wall organization"/>
    <property type="evidence" value="ECO:0007669"/>
    <property type="project" value="UniProtKB-KW"/>
</dbReference>
<keyword evidence="9 10" id="KW-0961">Cell wall biogenesis/degradation</keyword>
<evidence type="ECO:0000256" key="6">
    <source>
        <dbReference type="ARBA" id="ARBA00022960"/>
    </source>
</evidence>
<evidence type="ECO:0000313" key="15">
    <source>
        <dbReference type="Proteomes" id="UP000680020"/>
    </source>
</evidence>
<evidence type="ECO:0000256" key="3">
    <source>
        <dbReference type="ARBA" id="ARBA00022618"/>
    </source>
</evidence>
<dbReference type="Proteomes" id="UP000680020">
    <property type="component" value="Unassembled WGS sequence"/>
</dbReference>
<comment type="pathway">
    <text evidence="10 11">Cell wall biogenesis; peptidoglycan biosynthesis.</text>
</comment>
<dbReference type="InterPro" id="IPR036615">
    <property type="entry name" value="Mur_ligase_C_dom_sf"/>
</dbReference>
<evidence type="ECO:0000256" key="5">
    <source>
        <dbReference type="ARBA" id="ARBA00022840"/>
    </source>
</evidence>
<dbReference type="InterPro" id="IPR004101">
    <property type="entry name" value="Mur_ligase_C"/>
</dbReference>
<keyword evidence="2 10" id="KW-0436">Ligase</keyword>
<evidence type="ECO:0000259" key="13">
    <source>
        <dbReference type="Pfam" id="PF08245"/>
    </source>
</evidence>
<reference evidence="14" key="1">
    <citation type="submission" date="2021-03" db="EMBL/GenBank/DDBJ databases">
        <title>Identification and antibiotic profiling of Wohlfahrtiimonas chitiniclastica, an underestimated human pathogen.</title>
        <authorList>
            <person name="Kopf A."/>
            <person name="Bunk B."/>
            <person name="Coldewey S."/>
            <person name="Gunzer F."/>
            <person name="Riedel T."/>
            <person name="Schroettner P."/>
        </authorList>
    </citation>
    <scope>NUCLEOTIDE SEQUENCE</scope>
    <source>
        <strain evidence="14">DSM 100917</strain>
    </source>
</reference>
<evidence type="ECO:0000256" key="4">
    <source>
        <dbReference type="ARBA" id="ARBA00022741"/>
    </source>
</evidence>
<dbReference type="Gene3D" id="3.40.1390.10">
    <property type="entry name" value="MurE/MurF, N-terminal domain"/>
    <property type="match status" value="1"/>
</dbReference>
<dbReference type="SUPFAM" id="SSF53244">
    <property type="entry name" value="MurD-like peptide ligases, peptide-binding domain"/>
    <property type="match status" value="1"/>
</dbReference>
<dbReference type="NCBIfam" id="TIGR01143">
    <property type="entry name" value="murF"/>
    <property type="match status" value="1"/>
</dbReference>